<evidence type="ECO:0000313" key="6">
    <source>
        <dbReference type="Proteomes" id="UP000316598"/>
    </source>
</evidence>
<dbReference type="InterPro" id="IPR001471">
    <property type="entry name" value="AP2/ERF_dom"/>
</dbReference>
<comment type="caution">
    <text evidence="5">The sequence shown here is derived from an EMBL/GenBank/DDBJ whole genome shotgun (WGS) entry which is preliminary data.</text>
</comment>
<evidence type="ECO:0000259" key="4">
    <source>
        <dbReference type="Pfam" id="PF00847"/>
    </source>
</evidence>
<sequence length="145" mass="16584">MNANRNIIRLDRETASGGFLVRITRKGKLTSQYFRDEDYGGKRKALAAAKEYRDKIEATKKGYSTKELAKRARANNTSGITGVRLVTEVDPRWPSEPEYKYWVAQWSPSKGVRKTKRFSVDKYGDKEAYRLAVKARNRGVANMDS</sequence>
<dbReference type="EMBL" id="SJPI01000003">
    <property type="protein sequence ID" value="TWT49336.1"/>
    <property type="molecule type" value="Genomic_DNA"/>
</dbReference>
<reference evidence="5 6" key="1">
    <citation type="submission" date="2019-02" db="EMBL/GenBank/DDBJ databases">
        <title>Deep-cultivation of Planctomycetes and their phenomic and genomic characterization uncovers novel biology.</title>
        <authorList>
            <person name="Wiegand S."/>
            <person name="Jogler M."/>
            <person name="Boedeker C."/>
            <person name="Pinto D."/>
            <person name="Vollmers J."/>
            <person name="Rivas-Marin E."/>
            <person name="Kohn T."/>
            <person name="Peeters S.H."/>
            <person name="Heuer A."/>
            <person name="Rast P."/>
            <person name="Oberbeckmann S."/>
            <person name="Bunk B."/>
            <person name="Jeske O."/>
            <person name="Meyerdierks A."/>
            <person name="Storesund J.E."/>
            <person name="Kallscheuer N."/>
            <person name="Luecker S."/>
            <person name="Lage O.M."/>
            <person name="Pohl T."/>
            <person name="Merkel B.J."/>
            <person name="Hornburger P."/>
            <person name="Mueller R.-W."/>
            <person name="Bruemmer F."/>
            <person name="Labrenz M."/>
            <person name="Spormann A.M."/>
            <person name="Op Den Camp H."/>
            <person name="Overmann J."/>
            <person name="Amann R."/>
            <person name="Jetten M.S.M."/>
            <person name="Mascher T."/>
            <person name="Medema M.H."/>
            <person name="Devos D.P."/>
            <person name="Kaster A.-K."/>
            <person name="Ovreas L."/>
            <person name="Rohde M."/>
            <person name="Galperin M.Y."/>
            <person name="Jogler C."/>
        </authorList>
    </citation>
    <scope>NUCLEOTIDE SEQUENCE [LARGE SCALE GENOMIC DNA]</scope>
    <source>
        <strain evidence="5 6">Pla22</strain>
    </source>
</reference>
<dbReference type="OrthoDB" id="6850497at2"/>
<evidence type="ECO:0000256" key="1">
    <source>
        <dbReference type="ARBA" id="ARBA00023015"/>
    </source>
</evidence>
<evidence type="ECO:0000256" key="2">
    <source>
        <dbReference type="ARBA" id="ARBA00023125"/>
    </source>
</evidence>
<organism evidence="5 6">
    <name type="scientific">Rubripirellula amarantea</name>
    <dbReference type="NCBI Taxonomy" id="2527999"/>
    <lineage>
        <taxon>Bacteria</taxon>
        <taxon>Pseudomonadati</taxon>
        <taxon>Planctomycetota</taxon>
        <taxon>Planctomycetia</taxon>
        <taxon>Pirellulales</taxon>
        <taxon>Pirellulaceae</taxon>
        <taxon>Rubripirellula</taxon>
    </lineage>
</organism>
<accession>A0A5C5WEI9</accession>
<evidence type="ECO:0000256" key="3">
    <source>
        <dbReference type="ARBA" id="ARBA00023163"/>
    </source>
</evidence>
<keyword evidence="1" id="KW-0805">Transcription regulation</keyword>
<keyword evidence="2" id="KW-0238">DNA-binding</keyword>
<gene>
    <name evidence="5" type="ORF">Pla22_45310</name>
</gene>
<evidence type="ECO:0000313" key="5">
    <source>
        <dbReference type="EMBL" id="TWT49336.1"/>
    </source>
</evidence>
<dbReference type="Gene3D" id="1.20.5.2050">
    <property type="match status" value="1"/>
</dbReference>
<dbReference type="GO" id="GO:0003677">
    <property type="term" value="F:DNA binding"/>
    <property type="evidence" value="ECO:0007669"/>
    <property type="project" value="UniProtKB-KW"/>
</dbReference>
<dbReference type="GO" id="GO:0003700">
    <property type="term" value="F:DNA-binding transcription factor activity"/>
    <property type="evidence" value="ECO:0007669"/>
    <property type="project" value="InterPro"/>
</dbReference>
<dbReference type="Proteomes" id="UP000316598">
    <property type="component" value="Unassembled WGS sequence"/>
</dbReference>
<dbReference type="Pfam" id="PF00847">
    <property type="entry name" value="AP2"/>
    <property type="match status" value="1"/>
</dbReference>
<name>A0A5C5WEI9_9BACT</name>
<protein>
    <submittedName>
        <fullName evidence="5">AP2 domain protein</fullName>
    </submittedName>
</protein>
<feature type="domain" description="AP2/ERF" evidence="4">
    <location>
        <begin position="100"/>
        <end position="139"/>
    </location>
</feature>
<keyword evidence="3" id="KW-0804">Transcription</keyword>
<keyword evidence="6" id="KW-1185">Reference proteome</keyword>
<dbReference type="AlphaFoldDB" id="A0A5C5WEI9"/>
<dbReference type="RefSeq" id="WP_146516866.1">
    <property type="nucleotide sequence ID" value="NZ_SJPI01000003.1"/>
</dbReference>
<proteinExistence type="predicted"/>